<sequence>ANVTNILCIGNTGPGMFVEEGQGANNNILSAKISFNGTGGLTYVLGSIAGTSNMVVAGTGNNITNARLQESYGNNLTVAGSRNQFGDIGLDDTGNIAYKDGGNPALIAGLPDIRAAVALGFDADFNRFNDVGYGGAVQAGQNFATHGVYHFDANDDGGGRSNSGRFYTKDVPSYWSSDTTSTPGAIGAETAFAPHASNYYTIDDQSIASLYP</sequence>
<dbReference type="EMBL" id="DMAN01000166">
    <property type="protein sequence ID" value="HAE27013.1"/>
    <property type="molecule type" value="Genomic_DNA"/>
</dbReference>
<name>A0A3B9GX46_9PROT</name>
<feature type="non-terminal residue" evidence="1">
    <location>
        <position position="1"/>
    </location>
</feature>
<proteinExistence type="predicted"/>
<protein>
    <submittedName>
        <fullName evidence="1">Uncharacterized protein</fullName>
    </submittedName>
</protein>
<evidence type="ECO:0000313" key="1">
    <source>
        <dbReference type="EMBL" id="HAE27013.1"/>
    </source>
</evidence>
<comment type="caution">
    <text evidence="1">The sequence shown here is derived from an EMBL/GenBank/DDBJ whole genome shotgun (WGS) entry which is preliminary data.</text>
</comment>
<dbReference type="AlphaFoldDB" id="A0A3B9GX46"/>
<reference evidence="1 2" key="1">
    <citation type="journal article" date="2018" name="Nat. Biotechnol.">
        <title>A standardized bacterial taxonomy based on genome phylogeny substantially revises the tree of life.</title>
        <authorList>
            <person name="Parks D.H."/>
            <person name="Chuvochina M."/>
            <person name="Waite D.W."/>
            <person name="Rinke C."/>
            <person name="Skarshewski A."/>
            <person name="Chaumeil P.A."/>
            <person name="Hugenholtz P."/>
        </authorList>
    </citation>
    <scope>NUCLEOTIDE SEQUENCE [LARGE SCALE GENOMIC DNA]</scope>
    <source>
        <strain evidence="1">UBA8733</strain>
    </source>
</reference>
<gene>
    <name evidence="1" type="ORF">DCG58_07630</name>
</gene>
<accession>A0A3B9GX46</accession>
<organism evidence="1 2">
    <name type="scientific">Hyphomonas adhaerens</name>
    <dbReference type="NCBI Taxonomy" id="81029"/>
    <lineage>
        <taxon>Bacteria</taxon>
        <taxon>Pseudomonadati</taxon>
        <taxon>Pseudomonadota</taxon>
        <taxon>Alphaproteobacteria</taxon>
        <taxon>Hyphomonadales</taxon>
        <taxon>Hyphomonadaceae</taxon>
        <taxon>Hyphomonas</taxon>
    </lineage>
</organism>
<dbReference type="Proteomes" id="UP000259610">
    <property type="component" value="Unassembled WGS sequence"/>
</dbReference>
<evidence type="ECO:0000313" key="2">
    <source>
        <dbReference type="Proteomes" id="UP000259610"/>
    </source>
</evidence>